<organism evidence="2 3">
    <name type="scientific">Elysia crispata</name>
    <name type="common">lettuce slug</name>
    <dbReference type="NCBI Taxonomy" id="231223"/>
    <lineage>
        <taxon>Eukaryota</taxon>
        <taxon>Metazoa</taxon>
        <taxon>Spiralia</taxon>
        <taxon>Lophotrochozoa</taxon>
        <taxon>Mollusca</taxon>
        <taxon>Gastropoda</taxon>
        <taxon>Heterobranchia</taxon>
        <taxon>Euthyneura</taxon>
        <taxon>Panpulmonata</taxon>
        <taxon>Sacoglossa</taxon>
        <taxon>Placobranchoidea</taxon>
        <taxon>Plakobranchidae</taxon>
        <taxon>Elysia</taxon>
    </lineage>
</organism>
<evidence type="ECO:0000313" key="3">
    <source>
        <dbReference type="Proteomes" id="UP001283361"/>
    </source>
</evidence>
<dbReference type="EMBL" id="JAWDGP010006834">
    <property type="protein sequence ID" value="KAK3734918.1"/>
    <property type="molecule type" value="Genomic_DNA"/>
</dbReference>
<evidence type="ECO:0000313" key="2">
    <source>
        <dbReference type="EMBL" id="KAK3734918.1"/>
    </source>
</evidence>
<keyword evidence="1" id="KW-0175">Coiled coil</keyword>
<sequence>MEQNIGIIIAMCSVTCCNEPPPTDDLLDAVSGEVSSLVSAPRKNSILHIFVCLVTVALEVILEFWKKEEIARSKIWAIRSRTDLGRRQPYCAWFTKFVRCPDISDNDNDGSSVVLDSITSMSVFRLESPISKLDAKNKREILIGSITSQTPTLTQVANGRKVYGLLKAGRGTVRVELVKQEDCQAEFTCQVRGSYNQGREMVTSTSVVQHPGQKGNQLNNGIVMPEMSLQVFSLVHQLVSQSMEGLGKKMKNLEDKIGQLQKEMSDKSDSSEDRLNDRIGLLQKDVSDNVEQLQKYFNDKTDFFELRLDTKLDFFENRVEDKIDNNINLNKLIQLNSKVSIELAQFRTETKSDIMNTLGALRQSFQQEQGEALRSFSETFDKTLSNTSDLLSSMTSEFDLLKAYSKMNLYTVRNETEAI</sequence>
<accession>A0AAE1CTN6</accession>
<dbReference type="Proteomes" id="UP001283361">
    <property type="component" value="Unassembled WGS sequence"/>
</dbReference>
<feature type="coiled-coil region" evidence="1">
    <location>
        <begin position="243"/>
        <end position="270"/>
    </location>
</feature>
<dbReference type="AlphaFoldDB" id="A0AAE1CTN6"/>
<name>A0AAE1CTN6_9GAST</name>
<keyword evidence="3" id="KW-1185">Reference proteome</keyword>
<comment type="caution">
    <text evidence="2">The sequence shown here is derived from an EMBL/GenBank/DDBJ whole genome shotgun (WGS) entry which is preliminary data.</text>
</comment>
<evidence type="ECO:0000256" key="1">
    <source>
        <dbReference type="SAM" id="Coils"/>
    </source>
</evidence>
<protein>
    <submittedName>
        <fullName evidence="2">Uncharacterized protein</fullName>
    </submittedName>
</protein>
<dbReference type="Gene3D" id="1.20.120.20">
    <property type="entry name" value="Apolipoprotein"/>
    <property type="match status" value="1"/>
</dbReference>
<reference evidence="2" key="1">
    <citation type="journal article" date="2023" name="G3 (Bethesda)">
        <title>A reference genome for the long-term kleptoplast-retaining sea slug Elysia crispata morphotype clarki.</title>
        <authorList>
            <person name="Eastman K.E."/>
            <person name="Pendleton A.L."/>
            <person name="Shaikh M.A."/>
            <person name="Suttiyut T."/>
            <person name="Ogas R."/>
            <person name="Tomko P."/>
            <person name="Gavelis G."/>
            <person name="Widhalm J.R."/>
            <person name="Wisecaver J.H."/>
        </authorList>
    </citation>
    <scope>NUCLEOTIDE SEQUENCE</scope>
    <source>
        <strain evidence="2">ECLA1</strain>
    </source>
</reference>
<gene>
    <name evidence="2" type="ORF">RRG08_038942</name>
</gene>
<proteinExistence type="predicted"/>